<evidence type="ECO:0000256" key="2">
    <source>
        <dbReference type="ARBA" id="ARBA00022857"/>
    </source>
</evidence>
<dbReference type="AlphaFoldDB" id="A0A1X7VHH9"/>
<dbReference type="OrthoDB" id="300709at2759"/>
<accession>A0A1X7VHH9</accession>
<dbReference type="PANTHER" id="PTHR42748">
    <property type="entry name" value="NITROGEN METABOLITE REPRESSION PROTEIN NMRA FAMILY MEMBER"/>
    <property type="match status" value="1"/>
</dbReference>
<dbReference type="InterPro" id="IPR008030">
    <property type="entry name" value="NmrA-like"/>
</dbReference>
<dbReference type="InterPro" id="IPR051164">
    <property type="entry name" value="NmrA-like_oxidored"/>
</dbReference>
<dbReference type="Proteomes" id="UP000007879">
    <property type="component" value="Unassembled WGS sequence"/>
</dbReference>
<dbReference type="KEGG" id="aqu:100637198"/>
<dbReference type="GO" id="GO:0005634">
    <property type="term" value="C:nucleus"/>
    <property type="evidence" value="ECO:0007669"/>
    <property type="project" value="TreeGrafter"/>
</dbReference>
<feature type="domain" description="NmrA-like" evidence="4">
    <location>
        <begin position="4"/>
        <end position="263"/>
    </location>
</feature>
<dbReference type="eggNOG" id="ENOG502QQEA">
    <property type="taxonomic scope" value="Eukaryota"/>
</dbReference>
<comment type="similarity">
    <text evidence="1">Belongs to the NmrA-type oxidoreductase family.</text>
</comment>
<evidence type="ECO:0000313" key="6">
    <source>
        <dbReference type="Proteomes" id="UP000007879"/>
    </source>
</evidence>
<organism evidence="5">
    <name type="scientific">Amphimedon queenslandica</name>
    <name type="common">Sponge</name>
    <dbReference type="NCBI Taxonomy" id="400682"/>
    <lineage>
        <taxon>Eukaryota</taxon>
        <taxon>Metazoa</taxon>
        <taxon>Porifera</taxon>
        <taxon>Demospongiae</taxon>
        <taxon>Heteroscleromorpha</taxon>
        <taxon>Haplosclerida</taxon>
        <taxon>Niphatidae</taxon>
        <taxon>Amphimedon</taxon>
    </lineage>
</organism>
<dbReference type="Pfam" id="PF05368">
    <property type="entry name" value="NmrA"/>
    <property type="match status" value="1"/>
</dbReference>
<dbReference type="SUPFAM" id="SSF51735">
    <property type="entry name" value="NAD(P)-binding Rossmann-fold domains"/>
    <property type="match status" value="1"/>
</dbReference>
<dbReference type="STRING" id="400682.A0A1X7VHH9"/>
<dbReference type="Gene3D" id="3.40.50.720">
    <property type="entry name" value="NAD(P)-binding Rossmann-like Domain"/>
    <property type="match status" value="1"/>
</dbReference>
<proteinExistence type="inferred from homology"/>
<keyword evidence="6" id="KW-1185">Reference proteome</keyword>
<dbReference type="InterPro" id="IPR036291">
    <property type="entry name" value="NAD(P)-bd_dom_sf"/>
</dbReference>
<evidence type="ECO:0000259" key="4">
    <source>
        <dbReference type="Pfam" id="PF05368"/>
    </source>
</evidence>
<dbReference type="FunCoup" id="A0A1X7VHH9">
    <property type="interactions" value="32"/>
</dbReference>
<dbReference type="InParanoid" id="A0A1X7VHH9"/>
<evidence type="ECO:0000256" key="3">
    <source>
        <dbReference type="ARBA" id="ARBA00040296"/>
    </source>
</evidence>
<dbReference type="OMA" id="FMENTVA"/>
<dbReference type="EnsemblMetazoa" id="XM_003384246.3">
    <property type="protein sequence ID" value="XP_003384294.1"/>
    <property type="gene ID" value="LOC100637198"/>
</dbReference>
<evidence type="ECO:0000313" key="5">
    <source>
        <dbReference type="EnsemblMetazoa" id="Aqu2.1.39244_001"/>
    </source>
</evidence>
<dbReference type="EnsemblMetazoa" id="Aqu2.1.39244_001">
    <property type="protein sequence ID" value="Aqu2.1.39244_001"/>
    <property type="gene ID" value="Aqu2.1.39244"/>
</dbReference>
<gene>
    <name evidence="5" type="primary">100637198</name>
</gene>
<evidence type="ECO:0000256" key="1">
    <source>
        <dbReference type="ARBA" id="ARBA00006328"/>
    </source>
</evidence>
<dbReference type="CDD" id="cd05251">
    <property type="entry name" value="NmrA_like_SDR_a"/>
    <property type="match status" value="1"/>
</dbReference>
<dbReference type="Gene3D" id="3.90.25.10">
    <property type="entry name" value="UDP-galactose 4-epimerase, domain 1"/>
    <property type="match status" value="1"/>
</dbReference>
<reference evidence="6" key="1">
    <citation type="journal article" date="2010" name="Nature">
        <title>The Amphimedon queenslandica genome and the evolution of animal complexity.</title>
        <authorList>
            <person name="Srivastava M."/>
            <person name="Simakov O."/>
            <person name="Chapman J."/>
            <person name="Fahey B."/>
            <person name="Gauthier M.E."/>
            <person name="Mitros T."/>
            <person name="Richards G.S."/>
            <person name="Conaco C."/>
            <person name="Dacre M."/>
            <person name="Hellsten U."/>
            <person name="Larroux C."/>
            <person name="Putnam N.H."/>
            <person name="Stanke M."/>
            <person name="Adamska M."/>
            <person name="Darling A."/>
            <person name="Degnan S.M."/>
            <person name="Oakley T.H."/>
            <person name="Plachetzki D.C."/>
            <person name="Zhai Y."/>
            <person name="Adamski M."/>
            <person name="Calcino A."/>
            <person name="Cummins S.F."/>
            <person name="Goodstein D.M."/>
            <person name="Harris C."/>
            <person name="Jackson D.J."/>
            <person name="Leys S.P."/>
            <person name="Shu S."/>
            <person name="Woodcroft B.J."/>
            <person name="Vervoort M."/>
            <person name="Kosik K.S."/>
            <person name="Manning G."/>
            <person name="Degnan B.M."/>
            <person name="Rokhsar D.S."/>
        </authorList>
    </citation>
    <scope>NUCLEOTIDE SEQUENCE [LARGE SCALE GENOMIC DNA]</scope>
</reference>
<dbReference type="PANTHER" id="PTHR42748:SF7">
    <property type="entry name" value="NMRA LIKE REDOX SENSOR 1-RELATED"/>
    <property type="match status" value="1"/>
</dbReference>
<reference evidence="5" key="2">
    <citation type="submission" date="2017-05" db="UniProtKB">
        <authorList>
            <consortium name="EnsemblMetazoa"/>
        </authorList>
    </citation>
    <scope>IDENTIFICATION</scope>
</reference>
<name>A0A1X7VHH9_AMPQE</name>
<protein>
    <recommendedName>
        <fullName evidence="3">NmrA-like family domain-containing protein 1</fullName>
    </recommendedName>
</protein>
<sequence length="290" mass="31511">MSSSKIITVFGATGAQGGAVAESLLSSGSFSVRAITRNPESDKAKALKGKGATVVKASMDDAESIAGAVEGSYGVFLVTNYWEYNDKEREVRQGKAVADACKKAGVSHLVYSGLELVKEITGRNCDHFDGKGEVEKYLDSIGLPNTSVRVSFYYENFLSFSQKNEDGSYSIAFSMNGPMDAVSVKDVGPAVAAIFSKPEEFIGKKIGLSGDRKTLKEYCDLVTKLTGVSMTYIKMLNDDYAKLFPGSDDLAAMFHYYEFGNPVRDISLTKKLNPNAKSFTEWVTENKALF</sequence>
<keyword evidence="2" id="KW-0521">NADP</keyword>